<evidence type="ECO:0000313" key="3">
    <source>
        <dbReference type="EMBL" id="MBF0597902.1"/>
    </source>
</evidence>
<feature type="signal peptide" evidence="1">
    <location>
        <begin position="1"/>
        <end position="23"/>
    </location>
</feature>
<evidence type="ECO:0000313" key="4">
    <source>
        <dbReference type="Proteomes" id="UP000608754"/>
    </source>
</evidence>
<reference evidence="3" key="1">
    <citation type="submission" date="2020-10" db="EMBL/GenBank/DDBJ databases">
        <authorList>
            <person name="Lu T."/>
            <person name="Wang Q."/>
            <person name="Han X."/>
        </authorList>
    </citation>
    <scope>NUCLEOTIDE SEQUENCE</scope>
    <source>
        <strain evidence="3">WQ 117</strain>
    </source>
</reference>
<dbReference type="Proteomes" id="UP000608754">
    <property type="component" value="Unassembled WGS sequence"/>
</dbReference>
<comment type="caution">
    <text evidence="3">The sequence shown here is derived from an EMBL/GenBank/DDBJ whole genome shotgun (WGS) entry which is preliminary data.</text>
</comment>
<proteinExistence type="predicted"/>
<dbReference type="Gene3D" id="3.30.160.670">
    <property type="match status" value="1"/>
</dbReference>
<evidence type="ECO:0000256" key="1">
    <source>
        <dbReference type="SAM" id="SignalP"/>
    </source>
</evidence>
<dbReference type="Pfam" id="PF13590">
    <property type="entry name" value="DUF4136"/>
    <property type="match status" value="1"/>
</dbReference>
<name>A0A8J7G6T2_9FLAO</name>
<dbReference type="EMBL" id="JADGIK010000007">
    <property type="protein sequence ID" value="MBF0597902.1"/>
    <property type="molecule type" value="Genomic_DNA"/>
</dbReference>
<organism evidence="3 4">
    <name type="scientific">Faecalibacter rhinopitheci</name>
    <dbReference type="NCBI Taxonomy" id="2779678"/>
    <lineage>
        <taxon>Bacteria</taxon>
        <taxon>Pseudomonadati</taxon>
        <taxon>Bacteroidota</taxon>
        <taxon>Flavobacteriia</taxon>
        <taxon>Flavobacteriales</taxon>
        <taxon>Weeksellaceae</taxon>
        <taxon>Faecalibacter</taxon>
    </lineage>
</organism>
<sequence>MKNLSLLCALLCVFILSSCNTVSVTTDYDKSANFSSYKTYAFHEKGITKLKINDLDKRRIVAAIDAEMAAKGFTKVTSNADLVVNILASSSQELYVNNNYGYYGYWGNSYANVSEYTSGKIIIDIIDDKKNILVWQGIGSGLNVDNIAAKSEKIPQAINEVLTKFPPLNK</sequence>
<keyword evidence="4" id="KW-1185">Reference proteome</keyword>
<dbReference type="RefSeq" id="WP_194183450.1">
    <property type="nucleotide sequence ID" value="NZ_JADGIK010000007.1"/>
</dbReference>
<feature type="chain" id="PRO_5035267677" evidence="1">
    <location>
        <begin position="24"/>
        <end position="170"/>
    </location>
</feature>
<dbReference type="InterPro" id="IPR025411">
    <property type="entry name" value="DUF4136"/>
</dbReference>
<protein>
    <submittedName>
        <fullName evidence="3">DUF4136 domain-containing protein</fullName>
    </submittedName>
</protein>
<gene>
    <name evidence="3" type="ORF">IM532_10705</name>
</gene>
<accession>A0A8J7G6T2</accession>
<feature type="domain" description="DUF4136" evidence="2">
    <location>
        <begin position="24"/>
        <end position="167"/>
    </location>
</feature>
<dbReference type="AlphaFoldDB" id="A0A8J7G6T2"/>
<keyword evidence="1" id="KW-0732">Signal</keyword>
<evidence type="ECO:0000259" key="2">
    <source>
        <dbReference type="Pfam" id="PF13590"/>
    </source>
</evidence>
<dbReference type="PROSITE" id="PS51257">
    <property type="entry name" value="PROKAR_LIPOPROTEIN"/>
    <property type="match status" value="1"/>
</dbReference>